<feature type="chain" id="PRO_5031409796" evidence="2">
    <location>
        <begin position="20"/>
        <end position="207"/>
    </location>
</feature>
<feature type="transmembrane region" description="Helical" evidence="1">
    <location>
        <begin position="181"/>
        <end position="204"/>
    </location>
</feature>
<keyword evidence="2" id="KW-0732">Signal</keyword>
<keyword evidence="1" id="KW-1133">Transmembrane helix</keyword>
<proteinExistence type="predicted"/>
<evidence type="ECO:0000313" key="3">
    <source>
        <dbReference type="EMBL" id="CAE0341252.1"/>
    </source>
</evidence>
<keyword evidence="1" id="KW-0472">Membrane</keyword>
<keyword evidence="1" id="KW-0812">Transmembrane</keyword>
<protein>
    <submittedName>
        <fullName evidence="3">Uncharacterized protein</fullName>
    </submittedName>
</protein>
<evidence type="ECO:0000256" key="1">
    <source>
        <dbReference type="SAM" id="Phobius"/>
    </source>
</evidence>
<reference evidence="3" key="1">
    <citation type="submission" date="2021-01" db="EMBL/GenBank/DDBJ databases">
        <authorList>
            <person name="Corre E."/>
            <person name="Pelletier E."/>
            <person name="Niang G."/>
            <person name="Scheremetjew M."/>
            <person name="Finn R."/>
            <person name="Kale V."/>
            <person name="Holt S."/>
            <person name="Cochrane G."/>
            <person name="Meng A."/>
            <person name="Brown T."/>
            <person name="Cohen L."/>
        </authorList>
    </citation>
    <scope>NUCLEOTIDE SEQUENCE</scope>
    <source>
        <strain evidence="3">FSP1.4</strain>
    </source>
</reference>
<evidence type="ECO:0000256" key="2">
    <source>
        <dbReference type="SAM" id="SignalP"/>
    </source>
</evidence>
<name>A0A7S3N4H5_9SPIT</name>
<feature type="signal peptide" evidence="2">
    <location>
        <begin position="1"/>
        <end position="19"/>
    </location>
</feature>
<gene>
    <name evidence="3" type="ORF">EHAR0213_LOCUS159</name>
</gene>
<feature type="transmembrane region" description="Helical" evidence="1">
    <location>
        <begin position="153"/>
        <end position="174"/>
    </location>
</feature>
<accession>A0A7S3N4H5</accession>
<dbReference type="AlphaFoldDB" id="A0A7S3N4H5"/>
<organism evidence="3">
    <name type="scientific">Euplotes harpa</name>
    <dbReference type="NCBI Taxonomy" id="151035"/>
    <lineage>
        <taxon>Eukaryota</taxon>
        <taxon>Sar</taxon>
        <taxon>Alveolata</taxon>
        <taxon>Ciliophora</taxon>
        <taxon>Intramacronucleata</taxon>
        <taxon>Spirotrichea</taxon>
        <taxon>Hypotrichia</taxon>
        <taxon>Euplotida</taxon>
        <taxon>Euplotidae</taxon>
        <taxon>Euplotes</taxon>
    </lineage>
</organism>
<dbReference type="EMBL" id="HBII01000442">
    <property type="protein sequence ID" value="CAE0341252.1"/>
    <property type="molecule type" value="Transcribed_RNA"/>
</dbReference>
<sequence length="207" mass="23286">MAKILFFTILVIAIATASTQDAQRSDYLVKVNSSSLISVGPNNDLQIYGFSIREFFFYFVRSGVKGYIAGYEGRYTIPEECLDNDFQIHVGEKTWDVLSYTVTFWKHSTDEILNKLILLVVTVADEIMNDCGDGKILIDLFQLFTRTGTIGKFVLALFLHSLYTAPFLLVWGAIAVVFNTIFCYYVGGYAVGQFLNALVLGNAYPWD</sequence>